<protein>
    <submittedName>
        <fullName evidence="4">DUF5108 domain-containing protein</fullName>
    </submittedName>
</protein>
<gene>
    <name evidence="2" type="ORF">HPBE_LOCUS12761</name>
</gene>
<organism evidence="3 4">
    <name type="scientific">Heligmosomoides polygyrus</name>
    <name type="common">Parasitic roundworm</name>
    <dbReference type="NCBI Taxonomy" id="6339"/>
    <lineage>
        <taxon>Eukaryota</taxon>
        <taxon>Metazoa</taxon>
        <taxon>Ecdysozoa</taxon>
        <taxon>Nematoda</taxon>
        <taxon>Chromadorea</taxon>
        <taxon>Rhabditida</taxon>
        <taxon>Rhabditina</taxon>
        <taxon>Rhabditomorpha</taxon>
        <taxon>Strongyloidea</taxon>
        <taxon>Heligmosomidae</taxon>
        <taxon>Heligmosomoides</taxon>
    </lineage>
</organism>
<dbReference type="Proteomes" id="UP000050761">
    <property type="component" value="Unassembled WGS sequence"/>
</dbReference>
<dbReference type="EMBL" id="UZAH01027627">
    <property type="protein sequence ID" value="VDO93486.1"/>
    <property type="molecule type" value="Genomic_DNA"/>
</dbReference>
<sequence length="197" mass="21587">MTNTLLLRCIIGGVFVAVGRSCSTGMSDDYEYIQDPVFNMQLSPPVGWTFFPPTSSDTYPIWYFIGQSNNTMQAKQRANNEIYASVLEAMTAANMQMYGVDVTNDYAPVQVENPTTNVKGVGPLYGVVEAGAVTQTAIGGTAITAFAFQPYTVAVKVTLHNVGNTRYKWNIVTNTFMQKLSLNFNARFNGVVTIGKF</sequence>
<dbReference type="OrthoDB" id="5794956at2759"/>
<accession>A0A3P7YXK0</accession>
<dbReference type="AlphaFoldDB" id="A0A183FWF5"/>
<dbReference type="WBParaSite" id="HPBE_0001276001-mRNA-1">
    <property type="protein sequence ID" value="HPBE_0001276001-mRNA-1"/>
    <property type="gene ID" value="HPBE_0001276001"/>
</dbReference>
<feature type="signal peptide" evidence="1">
    <location>
        <begin position="1"/>
        <end position="21"/>
    </location>
</feature>
<evidence type="ECO:0000256" key="1">
    <source>
        <dbReference type="SAM" id="SignalP"/>
    </source>
</evidence>
<feature type="chain" id="PRO_5044551698" evidence="1">
    <location>
        <begin position="22"/>
        <end position="197"/>
    </location>
</feature>
<reference evidence="2 3" key="1">
    <citation type="submission" date="2018-11" db="EMBL/GenBank/DDBJ databases">
        <authorList>
            <consortium name="Pathogen Informatics"/>
        </authorList>
    </citation>
    <scope>NUCLEOTIDE SEQUENCE [LARGE SCALE GENOMIC DNA]</scope>
</reference>
<evidence type="ECO:0000313" key="3">
    <source>
        <dbReference type="Proteomes" id="UP000050761"/>
    </source>
</evidence>
<reference evidence="4" key="2">
    <citation type="submission" date="2019-09" db="UniProtKB">
        <authorList>
            <consortium name="WormBaseParasite"/>
        </authorList>
    </citation>
    <scope>IDENTIFICATION</scope>
</reference>
<evidence type="ECO:0000313" key="2">
    <source>
        <dbReference type="EMBL" id="VDO93486.1"/>
    </source>
</evidence>
<proteinExistence type="predicted"/>
<keyword evidence="3" id="KW-1185">Reference proteome</keyword>
<name>A0A183FWF5_HELPZ</name>
<evidence type="ECO:0000313" key="4">
    <source>
        <dbReference type="WBParaSite" id="HPBE_0001276001-mRNA-1"/>
    </source>
</evidence>
<accession>A0A183FWF5</accession>
<keyword evidence="1" id="KW-0732">Signal</keyword>